<keyword evidence="7" id="KW-0325">Glycoprotein</keyword>
<sequence>MMRFPVVITLLGIALTSARQGVATTSEPTPLLPPSLLPPSPVIVNYLIMIPQPLRPNKVLSAGVSLYGEDEGLPITLKFNLSRNDRSLFVHSVEAAVGEATTVTLPPVPSDCDFDGTYKMQVQAFTGEGGLVFENTTTLQFQKKFQMTFIQTDKATYKPGHTVKLRVISIKPNMHADHSHLDIIIQDSSENRIQQWLSEPNPIGVVSKEFILSDQPPLGDWTIQVTHLDSQSTSSKSFTVAEYVLPKFEVKLQVPSFIVRNDFAVVGTATAKYTYAKVVRGVANITLSSAIWNPCREGGTRKRPNPGMETLTITYNGIKFNGSVDFAFTNDEILEMMEGDEPNNLKIRVDVREDLTGIVRRAEQSIRIAHNRYQISFINSPEKFKPGFNYTGYVQVTLNDGTPLLERDRSIPMQLSVKQSNESGTLEITDETFLLHDSGIQSVQFTSLPEATNVEIKGKFGKQNIHQYLNVESRSLSGGFIHVTTNTAQAKAGIPISFTINGLNLPEKISYQVMARGNMVEFGQVSSKNFQLMPTSSWAPMAKLLLFYVRPDGEVINEVLGLSVEGVFENMVDLNWSTLQAAPAEGVDLTVSTGEAEAYVGLLVVDKSVLLLKEGNDLTNERVTTELSQFSQGRPPTFYRGVPRFWFPSSQDTESIFSEAGVAFLTNLYVHDIPFYHTRYYAVAHSAMLESAPVAMAYSHKDSPVGFTGSTHVRTLFPETWIWTDAITGPNGSVSISATVPDTITSWVASAFSLGPKLGLGIAETQQLQAFQPFFISLKLPYSVVRGESFLLMVTVFNYLSEEQKVFVTLQASDGFHLISGKDEKERKDLAKRATDKPMQRSIMVPSNDGVTIAFPLSPRRLGYIPISVKAHSTQAADAITDHILVKAEGLPRTYSKAFLIDHKEGQVTQEQLQFTFPNDVVEGSETAIISVVGDIMGPSIEGLDKLVQMPYGCGEQNMINFAPNIYVLQYFEAIKHPAANIRRKALSYMNSGYQRQLTYQHRDGSFSAFGEMDERGSTWLSAFVLKCFAQAQAHMYIDKNLMKKTLNWLQSQRTPDGDYQELGHLLDSSMLGASSGSVALTAYVVTSLMSSPKLEVEASNMLITMNYLEREFEKGIEDSRVLALVTYALILGNSSKANSALDKLNSLATHEGGKMFWKSASVEEPKWHWQPSASGVETAAYALLANFKLHRAEEGVPIMRWLGQQRNHLGGFVSTQDTVVALEAMSEFAAQMSAGRGHLDLSINTTSMSAPATFAIDQNNSLVLQKSELAVSKTSKDLTVAVETKGKGSALVQLNVLYNVDPGKKTETDDSAQNEVFNLDVSLYDGSKDKNHISVDICTSRKDKPQSGMVLLEVNMLSGFSASKDFQKPDSVKRMEVENNKVSLYFDEVVQNTTCVMIPAERINSVGNTKDATVMIYDYYQPTQRTEVTYKSTVMADQSVCDFCKSNCVGCG</sequence>
<dbReference type="InterPro" id="IPR014756">
    <property type="entry name" value="Ig_E-set"/>
</dbReference>
<keyword evidence="2" id="KW-0646">Protease inhibitor</keyword>
<dbReference type="Gene3D" id="2.60.40.1940">
    <property type="match status" value="1"/>
</dbReference>
<dbReference type="PROSITE" id="PS00477">
    <property type="entry name" value="ALPHA_2_MACROGLOBULIN"/>
    <property type="match status" value="1"/>
</dbReference>
<dbReference type="Gene3D" id="2.60.40.2950">
    <property type="match status" value="1"/>
</dbReference>
<dbReference type="Gene3D" id="1.50.10.20">
    <property type="match status" value="1"/>
</dbReference>
<dbReference type="SUPFAM" id="SSF49410">
    <property type="entry name" value="Alpha-macroglobulin receptor domain"/>
    <property type="match status" value="1"/>
</dbReference>
<reference evidence="12" key="2">
    <citation type="submission" date="2004-03" db="EMBL/GenBank/DDBJ databases">
        <authorList>
            <person name="Idiris A."/>
            <person name="Ohtsubo K."/>
            <person name="Yoza K."/>
            <person name="Osada T."/>
            <person name="Nakamichi N."/>
            <person name="Matsumura T."/>
            <person name="Ikai A."/>
        </authorList>
    </citation>
    <scope>NUCLEOTIDE SEQUENCE</scope>
    <source>
        <tissue evidence="12">Serum</tissue>
    </source>
</reference>
<dbReference type="InterPro" id="IPR011626">
    <property type="entry name" value="Alpha-macroglobulin_TED"/>
</dbReference>
<feature type="domain" description="Alpha-2-macroglobulin bait region" evidence="9">
    <location>
        <begin position="481"/>
        <end position="612"/>
    </location>
</feature>
<evidence type="ECO:0000256" key="1">
    <source>
        <dbReference type="ARBA" id="ARBA00010952"/>
    </source>
</evidence>
<feature type="signal peptide" evidence="8">
    <location>
        <begin position="1"/>
        <end position="18"/>
    </location>
</feature>
<dbReference type="Gene3D" id="2.60.40.690">
    <property type="entry name" value="Alpha-macroglobulin, receptor-binding domain"/>
    <property type="match status" value="1"/>
</dbReference>
<evidence type="ECO:0000259" key="11">
    <source>
        <dbReference type="SMART" id="SM01361"/>
    </source>
</evidence>
<dbReference type="EMBL" id="AB164628">
    <property type="protein sequence ID" value="BAD12264.1"/>
    <property type="molecule type" value="mRNA"/>
</dbReference>
<dbReference type="InterPro" id="IPR002890">
    <property type="entry name" value="MG2"/>
</dbReference>
<dbReference type="InterPro" id="IPR047565">
    <property type="entry name" value="Alpha-macroglob_thiol-ester_cl"/>
</dbReference>
<feature type="domain" description="Alpha-2-macroglobulin" evidence="10">
    <location>
        <begin position="720"/>
        <end position="810"/>
    </location>
</feature>
<dbReference type="Pfam" id="PF07678">
    <property type="entry name" value="TED_complement"/>
    <property type="match status" value="1"/>
</dbReference>
<dbReference type="SMART" id="SM01360">
    <property type="entry name" value="A2M"/>
    <property type="match status" value="1"/>
</dbReference>
<dbReference type="SMART" id="SM01359">
    <property type="entry name" value="A2M_N_2"/>
    <property type="match status" value="1"/>
</dbReference>
<organism evidence="12">
    <name type="scientific">Eptatretus burgeri</name>
    <name type="common">Inshore hagfish</name>
    <dbReference type="NCBI Taxonomy" id="7764"/>
    <lineage>
        <taxon>Eukaryota</taxon>
        <taxon>Metazoa</taxon>
        <taxon>Chordata</taxon>
        <taxon>Craniata</taxon>
        <taxon>Vertebrata</taxon>
        <taxon>Cyclostomata</taxon>
        <taxon>Myxini</taxon>
        <taxon>Myxiniformes</taxon>
        <taxon>Myxinidae</taxon>
        <taxon>Eptatretinae</taxon>
        <taxon>Eptatretus</taxon>
    </lineage>
</organism>
<dbReference type="InterPro" id="IPR008930">
    <property type="entry name" value="Terpenoid_cyclase/PrenylTrfase"/>
</dbReference>
<gene>
    <name evidence="12" type="primary">hfpi</name>
</gene>
<accession>Q75PR1</accession>
<evidence type="ECO:0000256" key="4">
    <source>
        <dbReference type="ARBA" id="ARBA00022900"/>
    </source>
</evidence>
<dbReference type="Gene3D" id="2.60.120.1540">
    <property type="match status" value="1"/>
</dbReference>
<dbReference type="GO" id="GO:0005615">
    <property type="term" value="C:extracellular space"/>
    <property type="evidence" value="ECO:0007669"/>
    <property type="project" value="InterPro"/>
</dbReference>
<keyword evidence="3 8" id="KW-0732">Signal</keyword>
<dbReference type="MEROPS" id="I39.006"/>
<dbReference type="InterPro" id="IPR036595">
    <property type="entry name" value="A-macroglobulin_rcpt-bd_sf"/>
</dbReference>
<dbReference type="SMART" id="SM01419">
    <property type="entry name" value="Thiol-ester_cl"/>
    <property type="match status" value="1"/>
</dbReference>
<evidence type="ECO:0000256" key="5">
    <source>
        <dbReference type="ARBA" id="ARBA00022966"/>
    </source>
</evidence>
<dbReference type="InterPro" id="IPR041555">
    <property type="entry name" value="MG3"/>
</dbReference>
<dbReference type="SUPFAM" id="SSF81296">
    <property type="entry name" value="E set domains"/>
    <property type="match status" value="1"/>
</dbReference>
<dbReference type="FunFam" id="2.60.40.1930:FF:000001">
    <property type="entry name" value="CD109 isoform 3"/>
    <property type="match status" value="1"/>
</dbReference>
<dbReference type="CDD" id="cd02897">
    <property type="entry name" value="A2M_2"/>
    <property type="match status" value="1"/>
</dbReference>
<feature type="domain" description="Alpha-macroglobulin receptor-binding" evidence="11">
    <location>
        <begin position="1348"/>
        <end position="1431"/>
    </location>
</feature>
<protein>
    <submittedName>
        <fullName evidence="12">Proteinase inhibitor</fullName>
    </submittedName>
</protein>
<evidence type="ECO:0000256" key="6">
    <source>
        <dbReference type="ARBA" id="ARBA00023157"/>
    </source>
</evidence>
<comment type="similarity">
    <text evidence="1">Belongs to the protease inhibitor I39 (alpha-2-macroglobulin) family.</text>
</comment>
<evidence type="ECO:0000256" key="2">
    <source>
        <dbReference type="ARBA" id="ARBA00022690"/>
    </source>
</evidence>
<dbReference type="Pfam" id="PF01835">
    <property type="entry name" value="MG2"/>
    <property type="match status" value="1"/>
</dbReference>
<dbReference type="Gene3D" id="2.60.40.10">
    <property type="entry name" value="Immunoglobulins"/>
    <property type="match status" value="2"/>
</dbReference>
<dbReference type="SUPFAM" id="SSF48239">
    <property type="entry name" value="Terpenoid cyclases/Protein prenyltransferases"/>
    <property type="match status" value="1"/>
</dbReference>
<dbReference type="PANTHER" id="PTHR11412">
    <property type="entry name" value="MACROGLOBULIN / COMPLEMENT"/>
    <property type="match status" value="1"/>
</dbReference>
<dbReference type="Gene3D" id="2.20.130.20">
    <property type="match status" value="1"/>
</dbReference>
<dbReference type="FunFam" id="1.50.10.20:FF:000001">
    <property type="entry name" value="CD109 isoform 1"/>
    <property type="match status" value="1"/>
</dbReference>
<dbReference type="Gene3D" id="2.60.40.1930">
    <property type="match status" value="2"/>
</dbReference>
<dbReference type="Pfam" id="PF07703">
    <property type="entry name" value="A2M_BRD"/>
    <property type="match status" value="1"/>
</dbReference>
<dbReference type="InterPro" id="IPR041813">
    <property type="entry name" value="A2M_TED"/>
</dbReference>
<evidence type="ECO:0000259" key="9">
    <source>
        <dbReference type="SMART" id="SM01359"/>
    </source>
</evidence>
<evidence type="ECO:0000256" key="8">
    <source>
        <dbReference type="SAM" id="SignalP"/>
    </source>
</evidence>
<dbReference type="InterPro" id="IPR013783">
    <property type="entry name" value="Ig-like_fold"/>
</dbReference>
<keyword evidence="5" id="KW-0882">Thioester bond</keyword>
<dbReference type="InterPro" id="IPR011625">
    <property type="entry name" value="A2M_N_BRD"/>
</dbReference>
<evidence type="ECO:0000256" key="7">
    <source>
        <dbReference type="ARBA" id="ARBA00023180"/>
    </source>
</evidence>
<dbReference type="GO" id="GO:0004867">
    <property type="term" value="F:serine-type endopeptidase inhibitor activity"/>
    <property type="evidence" value="ECO:0007669"/>
    <property type="project" value="UniProtKB-KW"/>
</dbReference>
<keyword evidence="4" id="KW-0722">Serine protease inhibitor</keyword>
<keyword evidence="6" id="KW-1015">Disulfide bond</keyword>
<reference evidence="12" key="1">
    <citation type="journal article" date="2003" name="J. Protein Chem.">
        <title>Molecular cloning and structural characterization of the hagfish proteinase inhibitor of the alpha-2-macroglobulin family.</title>
        <authorList>
            <person name="Idiris A."/>
            <person name="Ohtsubo K."/>
            <person name="Yoza K."/>
            <person name="Osada T."/>
            <person name="Nakamichi N."/>
            <person name="Matsumura T."/>
            <person name="Ikai A."/>
        </authorList>
    </citation>
    <scope>NUCLEOTIDE SEQUENCE</scope>
    <source>
        <tissue evidence="12">Serum</tissue>
    </source>
</reference>
<dbReference type="Pfam" id="PF17791">
    <property type="entry name" value="MG3"/>
    <property type="match status" value="1"/>
</dbReference>
<dbReference type="InterPro" id="IPR001599">
    <property type="entry name" value="Macroglobln_a2"/>
</dbReference>
<dbReference type="SMART" id="SM01361">
    <property type="entry name" value="A2M_recep"/>
    <property type="match status" value="1"/>
</dbReference>
<dbReference type="Pfam" id="PF07677">
    <property type="entry name" value="A2M_recep"/>
    <property type="match status" value="1"/>
</dbReference>
<dbReference type="PANTHER" id="PTHR11412:SF136">
    <property type="entry name" value="CD109 ANTIGEN"/>
    <property type="match status" value="1"/>
</dbReference>
<evidence type="ECO:0000313" key="12">
    <source>
        <dbReference type="EMBL" id="BAD12264.1"/>
    </source>
</evidence>
<evidence type="ECO:0000259" key="10">
    <source>
        <dbReference type="SMART" id="SM01360"/>
    </source>
</evidence>
<dbReference type="InterPro" id="IPR019742">
    <property type="entry name" value="MacrogloblnA2_CS"/>
</dbReference>
<evidence type="ECO:0000256" key="3">
    <source>
        <dbReference type="ARBA" id="ARBA00022729"/>
    </source>
</evidence>
<name>Q75PR1_EPTBU</name>
<proteinExistence type="evidence at transcript level"/>
<feature type="chain" id="PRO_5004286884" evidence="8">
    <location>
        <begin position="19"/>
        <end position="1453"/>
    </location>
</feature>
<dbReference type="Gene3D" id="6.20.50.160">
    <property type="match status" value="1"/>
</dbReference>
<dbReference type="Pfam" id="PF00207">
    <property type="entry name" value="A2M"/>
    <property type="match status" value="1"/>
</dbReference>
<dbReference type="InterPro" id="IPR050473">
    <property type="entry name" value="A2M/Complement_sys"/>
</dbReference>
<dbReference type="InterPro" id="IPR009048">
    <property type="entry name" value="A-macroglobulin_rcpt-bd"/>
</dbReference>